<gene>
    <name evidence="2" type="primary">AUGUSTUS-3.0.2_13539</name>
    <name evidence="2" type="ORF">TcasGA2_TC013539</name>
</gene>
<accession>D6WKZ7</accession>
<dbReference type="Proteomes" id="UP000007266">
    <property type="component" value="Linkage group 5"/>
</dbReference>
<evidence type="ECO:0000256" key="1">
    <source>
        <dbReference type="SAM" id="MobiDB-lite"/>
    </source>
</evidence>
<name>D6WKZ7_TRICA</name>
<dbReference type="InParanoid" id="D6WKZ7"/>
<evidence type="ECO:0000313" key="3">
    <source>
        <dbReference type="Proteomes" id="UP000007266"/>
    </source>
</evidence>
<reference evidence="2 3" key="2">
    <citation type="journal article" date="2010" name="Nucleic Acids Res.">
        <title>BeetleBase in 2010: revisions to provide comprehensive genomic information for Tribolium castaneum.</title>
        <authorList>
            <person name="Kim H.S."/>
            <person name="Murphy T."/>
            <person name="Xia J."/>
            <person name="Caragea D."/>
            <person name="Park Y."/>
            <person name="Beeman R.W."/>
            <person name="Lorenzen M.D."/>
            <person name="Butcher S."/>
            <person name="Manak J.R."/>
            <person name="Brown S.J."/>
        </authorList>
    </citation>
    <scope>GENOME REANNOTATION</scope>
    <source>
        <strain evidence="2 3">Georgia GA2</strain>
    </source>
</reference>
<sequence length="191" mass="22503">MKSTLKWKRATAIYPTDHIISSKAREVGTWGFKPQYENVTNVNFRFLMSNEYMRLWFKERDLYQKENYSKQEKAQNESSLKRGFVQRMRTNTTLESRELPVIQLKRFQNIMSKVDTRRSTDEKAKICQRYKKTMEPVQLSRYKPNCTVKPKTMTNIDKSQKSKGKKKTPREDADSGDNQPGKCGLVCKLIN</sequence>
<protein>
    <submittedName>
        <fullName evidence="2">Uncharacterized protein</fullName>
    </submittedName>
</protein>
<dbReference type="AlphaFoldDB" id="D6WKZ7"/>
<dbReference type="EMBL" id="KQ971343">
    <property type="protein sequence ID" value="EFA03536.1"/>
    <property type="molecule type" value="Genomic_DNA"/>
</dbReference>
<feature type="region of interest" description="Disordered" evidence="1">
    <location>
        <begin position="141"/>
        <end position="183"/>
    </location>
</feature>
<organism evidence="2 3">
    <name type="scientific">Tribolium castaneum</name>
    <name type="common">Red flour beetle</name>
    <dbReference type="NCBI Taxonomy" id="7070"/>
    <lineage>
        <taxon>Eukaryota</taxon>
        <taxon>Metazoa</taxon>
        <taxon>Ecdysozoa</taxon>
        <taxon>Arthropoda</taxon>
        <taxon>Hexapoda</taxon>
        <taxon>Insecta</taxon>
        <taxon>Pterygota</taxon>
        <taxon>Neoptera</taxon>
        <taxon>Endopterygota</taxon>
        <taxon>Coleoptera</taxon>
        <taxon>Polyphaga</taxon>
        <taxon>Cucujiformia</taxon>
        <taxon>Tenebrionidae</taxon>
        <taxon>Tenebrionidae incertae sedis</taxon>
        <taxon>Tribolium</taxon>
    </lineage>
</organism>
<evidence type="ECO:0000313" key="2">
    <source>
        <dbReference type="EMBL" id="EFA03536.1"/>
    </source>
</evidence>
<keyword evidence="3" id="KW-1185">Reference proteome</keyword>
<dbReference type="HOGENOM" id="CLU_1423235_0_0_1"/>
<proteinExistence type="predicted"/>
<dbReference type="STRING" id="7070.D6WKZ7"/>
<reference evidence="2 3" key="1">
    <citation type="journal article" date="2008" name="Nature">
        <title>The genome of the model beetle and pest Tribolium castaneum.</title>
        <authorList>
            <consortium name="Tribolium Genome Sequencing Consortium"/>
            <person name="Richards S."/>
            <person name="Gibbs R.A."/>
            <person name="Weinstock G.M."/>
            <person name="Brown S.J."/>
            <person name="Denell R."/>
            <person name="Beeman R.W."/>
            <person name="Gibbs R."/>
            <person name="Beeman R.W."/>
            <person name="Brown S.J."/>
            <person name="Bucher G."/>
            <person name="Friedrich M."/>
            <person name="Grimmelikhuijzen C.J."/>
            <person name="Klingler M."/>
            <person name="Lorenzen M."/>
            <person name="Richards S."/>
            <person name="Roth S."/>
            <person name="Schroder R."/>
            <person name="Tautz D."/>
            <person name="Zdobnov E.M."/>
            <person name="Muzny D."/>
            <person name="Gibbs R.A."/>
            <person name="Weinstock G.M."/>
            <person name="Attaway T."/>
            <person name="Bell S."/>
            <person name="Buhay C.J."/>
            <person name="Chandrabose M.N."/>
            <person name="Chavez D."/>
            <person name="Clerk-Blankenburg K.P."/>
            <person name="Cree A."/>
            <person name="Dao M."/>
            <person name="Davis C."/>
            <person name="Chacko J."/>
            <person name="Dinh H."/>
            <person name="Dugan-Rocha S."/>
            <person name="Fowler G."/>
            <person name="Garner T.T."/>
            <person name="Garnes J."/>
            <person name="Gnirke A."/>
            <person name="Hawes A."/>
            <person name="Hernandez J."/>
            <person name="Hines S."/>
            <person name="Holder M."/>
            <person name="Hume J."/>
            <person name="Jhangiani S.N."/>
            <person name="Joshi V."/>
            <person name="Khan Z.M."/>
            <person name="Jackson L."/>
            <person name="Kovar C."/>
            <person name="Kowis A."/>
            <person name="Lee S."/>
            <person name="Lewis L.R."/>
            <person name="Margolis J."/>
            <person name="Morgan M."/>
            <person name="Nazareth L.V."/>
            <person name="Nguyen N."/>
            <person name="Okwuonu G."/>
            <person name="Parker D."/>
            <person name="Richards S."/>
            <person name="Ruiz S.J."/>
            <person name="Santibanez J."/>
            <person name="Savard J."/>
            <person name="Scherer S.E."/>
            <person name="Schneider B."/>
            <person name="Sodergren E."/>
            <person name="Tautz D."/>
            <person name="Vattahil S."/>
            <person name="Villasana D."/>
            <person name="White C.S."/>
            <person name="Wright R."/>
            <person name="Park Y."/>
            <person name="Beeman R.W."/>
            <person name="Lord J."/>
            <person name="Oppert B."/>
            <person name="Lorenzen M."/>
            <person name="Brown S."/>
            <person name="Wang L."/>
            <person name="Savard J."/>
            <person name="Tautz D."/>
            <person name="Richards S."/>
            <person name="Weinstock G."/>
            <person name="Gibbs R.A."/>
            <person name="Liu Y."/>
            <person name="Worley K."/>
            <person name="Weinstock G."/>
            <person name="Elsik C.G."/>
            <person name="Reese J.T."/>
            <person name="Elhaik E."/>
            <person name="Landan G."/>
            <person name="Graur D."/>
            <person name="Arensburger P."/>
            <person name="Atkinson P."/>
            <person name="Beeman R.W."/>
            <person name="Beidler J."/>
            <person name="Brown S.J."/>
            <person name="Demuth J.P."/>
            <person name="Drury D.W."/>
            <person name="Du Y.Z."/>
            <person name="Fujiwara H."/>
            <person name="Lorenzen M."/>
            <person name="Maselli V."/>
            <person name="Osanai M."/>
            <person name="Park Y."/>
            <person name="Robertson H.M."/>
            <person name="Tu Z."/>
            <person name="Wang J.J."/>
            <person name="Wang S."/>
            <person name="Richards S."/>
            <person name="Song H."/>
            <person name="Zhang L."/>
            <person name="Sodergren E."/>
            <person name="Werner D."/>
            <person name="Stanke M."/>
            <person name="Morgenstern B."/>
            <person name="Solovyev V."/>
            <person name="Kosarev P."/>
            <person name="Brown G."/>
            <person name="Chen H.C."/>
            <person name="Ermolaeva O."/>
            <person name="Hlavina W."/>
            <person name="Kapustin Y."/>
            <person name="Kiryutin B."/>
            <person name="Kitts P."/>
            <person name="Maglott D."/>
            <person name="Pruitt K."/>
            <person name="Sapojnikov V."/>
            <person name="Souvorov A."/>
            <person name="Mackey A.J."/>
            <person name="Waterhouse R.M."/>
            <person name="Wyder S."/>
            <person name="Zdobnov E.M."/>
            <person name="Zdobnov E.M."/>
            <person name="Wyder S."/>
            <person name="Kriventseva E.V."/>
            <person name="Kadowaki T."/>
            <person name="Bork P."/>
            <person name="Aranda M."/>
            <person name="Bao R."/>
            <person name="Beermann A."/>
            <person name="Berns N."/>
            <person name="Bolognesi R."/>
            <person name="Bonneton F."/>
            <person name="Bopp D."/>
            <person name="Brown S.J."/>
            <person name="Bucher G."/>
            <person name="Butts T."/>
            <person name="Chaumot A."/>
            <person name="Denell R.E."/>
            <person name="Ferrier D.E."/>
            <person name="Friedrich M."/>
            <person name="Gordon C.M."/>
            <person name="Jindra M."/>
            <person name="Klingler M."/>
            <person name="Lan Q."/>
            <person name="Lattorff H.M."/>
            <person name="Laudet V."/>
            <person name="von Levetsow C."/>
            <person name="Liu Z."/>
            <person name="Lutz R."/>
            <person name="Lynch J.A."/>
            <person name="da Fonseca R.N."/>
            <person name="Posnien N."/>
            <person name="Reuter R."/>
            <person name="Roth S."/>
            <person name="Savard J."/>
            <person name="Schinko J.B."/>
            <person name="Schmitt C."/>
            <person name="Schoppmeier M."/>
            <person name="Schroder R."/>
            <person name="Shippy T.D."/>
            <person name="Simonnet F."/>
            <person name="Marques-Souza H."/>
            <person name="Tautz D."/>
            <person name="Tomoyasu Y."/>
            <person name="Trauner J."/>
            <person name="Van der Zee M."/>
            <person name="Vervoort M."/>
            <person name="Wittkopp N."/>
            <person name="Wimmer E.A."/>
            <person name="Yang X."/>
            <person name="Jones A.K."/>
            <person name="Sattelle D.B."/>
            <person name="Ebert P.R."/>
            <person name="Nelson D."/>
            <person name="Scott J.G."/>
            <person name="Beeman R.W."/>
            <person name="Muthukrishnan S."/>
            <person name="Kramer K.J."/>
            <person name="Arakane Y."/>
            <person name="Beeman R.W."/>
            <person name="Zhu Q."/>
            <person name="Hogenkamp D."/>
            <person name="Dixit R."/>
            <person name="Oppert B."/>
            <person name="Jiang H."/>
            <person name="Zou Z."/>
            <person name="Marshall J."/>
            <person name="Elpidina E."/>
            <person name="Vinokurov K."/>
            <person name="Oppert C."/>
            <person name="Zou Z."/>
            <person name="Evans J."/>
            <person name="Lu Z."/>
            <person name="Zhao P."/>
            <person name="Sumathipala N."/>
            <person name="Altincicek B."/>
            <person name="Vilcinskas A."/>
            <person name="Williams M."/>
            <person name="Hultmark D."/>
            <person name="Hetru C."/>
            <person name="Jiang H."/>
            <person name="Grimmelikhuijzen C.J."/>
            <person name="Hauser F."/>
            <person name="Cazzamali G."/>
            <person name="Williamson M."/>
            <person name="Park Y."/>
            <person name="Li B."/>
            <person name="Tanaka Y."/>
            <person name="Predel R."/>
            <person name="Neupert S."/>
            <person name="Schachtner J."/>
            <person name="Verleyen P."/>
            <person name="Raible F."/>
            <person name="Bork P."/>
            <person name="Friedrich M."/>
            <person name="Walden K.K."/>
            <person name="Robertson H.M."/>
            <person name="Angeli S."/>
            <person name="Foret S."/>
            <person name="Bucher G."/>
            <person name="Schuetz S."/>
            <person name="Maleszka R."/>
            <person name="Wimmer E.A."/>
            <person name="Beeman R.W."/>
            <person name="Lorenzen M."/>
            <person name="Tomoyasu Y."/>
            <person name="Miller S.C."/>
            <person name="Grossmann D."/>
            <person name="Bucher G."/>
        </authorList>
    </citation>
    <scope>NUCLEOTIDE SEQUENCE [LARGE SCALE GENOMIC DNA]</scope>
    <source>
        <strain evidence="2 3">Georgia GA2</strain>
    </source>
</reference>